<gene>
    <name evidence="1" type="ORF">SEGD1_257</name>
</gene>
<evidence type="ECO:0000313" key="2">
    <source>
        <dbReference type="Proteomes" id="UP000223976"/>
    </source>
</evidence>
<organism evidence="1 2">
    <name type="scientific">Enterobacteria phage SEGD1</name>
    <dbReference type="NCBI Taxonomy" id="1805456"/>
    <lineage>
        <taxon>Viruses</taxon>
        <taxon>Duplodnaviria</taxon>
        <taxon>Heunggongvirae</taxon>
        <taxon>Uroviricota</taxon>
        <taxon>Caudoviricetes</taxon>
        <taxon>Chimalliviridae</taxon>
        <taxon>Seoulvirus</taxon>
        <taxon>Seoulvirus SPN3US</taxon>
    </lineage>
</organism>
<dbReference type="EMBL" id="KU726251">
    <property type="protein sequence ID" value="AMR59904.1"/>
    <property type="molecule type" value="Genomic_DNA"/>
</dbReference>
<protein>
    <submittedName>
        <fullName evidence="1">Uncharacterized protein</fullName>
    </submittedName>
</protein>
<accession>A0A142IIW6</accession>
<dbReference type="Proteomes" id="UP000223976">
    <property type="component" value="Segment"/>
</dbReference>
<reference evidence="1 2" key="1">
    <citation type="submission" date="2016-02" db="EMBL/GenBank/DDBJ databases">
        <title>Complete genome sequence of a polyvalent bacteriophage, SEGD1, simultaneously inhibiting both Salmonella enterica and Escherichia coli O157:H7.</title>
        <authorList>
            <person name="Fan J."/>
            <person name="Ma J."/>
        </authorList>
    </citation>
    <scope>NUCLEOTIDE SEQUENCE [LARGE SCALE GENOMIC DNA]</scope>
</reference>
<evidence type="ECO:0000313" key="1">
    <source>
        <dbReference type="EMBL" id="AMR59904.1"/>
    </source>
</evidence>
<name>A0A142IIW6_9CAUD</name>
<sequence length="162" mass="17531">MAEVTSMKALHKLIAELDTPAATLSEDLALNADPLVKIYEETLPVTKVGDVDYRFTLEDADALRQHDANFTELFGGVAGGLIADRAKADSEIGALDLTLDIGNAAFSTVFSRPVTENPTQKEWAASISYGFGSPKSKALEGKLRKEFAKSMMATDEEDEDDE</sequence>
<proteinExistence type="predicted"/>